<dbReference type="PANTHER" id="PTHR30290">
    <property type="entry name" value="PERIPLASMIC BINDING COMPONENT OF ABC TRANSPORTER"/>
    <property type="match status" value="1"/>
</dbReference>
<name>A0A844WD78_9RHOB</name>
<accession>A0A844WD78</accession>
<evidence type="ECO:0000256" key="2">
    <source>
        <dbReference type="ARBA" id="ARBA00005695"/>
    </source>
</evidence>
<evidence type="ECO:0000256" key="3">
    <source>
        <dbReference type="ARBA" id="ARBA00022729"/>
    </source>
</evidence>
<dbReference type="GO" id="GO:0030288">
    <property type="term" value="C:outer membrane-bounded periplasmic space"/>
    <property type="evidence" value="ECO:0007669"/>
    <property type="project" value="UniProtKB-ARBA"/>
</dbReference>
<dbReference type="GO" id="GO:1904680">
    <property type="term" value="F:peptide transmembrane transporter activity"/>
    <property type="evidence" value="ECO:0007669"/>
    <property type="project" value="TreeGrafter"/>
</dbReference>
<evidence type="ECO:0000313" key="7">
    <source>
        <dbReference type="Proteomes" id="UP000443843"/>
    </source>
</evidence>
<dbReference type="InterPro" id="IPR030678">
    <property type="entry name" value="Peptide/Ni-bd"/>
</dbReference>
<feature type="signal peptide" evidence="4">
    <location>
        <begin position="1"/>
        <end position="26"/>
    </location>
</feature>
<proteinExistence type="inferred from homology"/>
<dbReference type="Proteomes" id="UP000443843">
    <property type="component" value="Unassembled WGS sequence"/>
</dbReference>
<dbReference type="PIRSF" id="PIRSF002741">
    <property type="entry name" value="MppA"/>
    <property type="match status" value="1"/>
</dbReference>
<dbReference type="Gene3D" id="3.10.105.10">
    <property type="entry name" value="Dipeptide-binding Protein, Domain 3"/>
    <property type="match status" value="1"/>
</dbReference>
<gene>
    <name evidence="6" type="ORF">GLS40_06310</name>
</gene>
<evidence type="ECO:0000259" key="5">
    <source>
        <dbReference type="Pfam" id="PF00496"/>
    </source>
</evidence>
<dbReference type="RefSeq" id="WP_160381903.1">
    <property type="nucleotide sequence ID" value="NZ_WNXQ01000003.1"/>
</dbReference>
<dbReference type="Pfam" id="PF00496">
    <property type="entry name" value="SBP_bac_5"/>
    <property type="match status" value="1"/>
</dbReference>
<evidence type="ECO:0000313" key="6">
    <source>
        <dbReference type="EMBL" id="MWB77630.1"/>
    </source>
</evidence>
<organism evidence="6 7">
    <name type="scientific">Pseudooceanicola pacificus</name>
    <dbReference type="NCBI Taxonomy" id="2676438"/>
    <lineage>
        <taxon>Bacteria</taxon>
        <taxon>Pseudomonadati</taxon>
        <taxon>Pseudomonadota</taxon>
        <taxon>Alphaproteobacteria</taxon>
        <taxon>Rhodobacterales</taxon>
        <taxon>Paracoccaceae</taxon>
        <taxon>Pseudooceanicola</taxon>
    </lineage>
</organism>
<dbReference type="InterPro" id="IPR000914">
    <property type="entry name" value="SBP_5_dom"/>
</dbReference>
<dbReference type="InterPro" id="IPR039424">
    <property type="entry name" value="SBP_5"/>
</dbReference>
<reference evidence="6 7" key="1">
    <citation type="submission" date="2019-11" db="EMBL/GenBank/DDBJ databases">
        <title>Pseudooceanicola pacifica sp. nov., isolated from deep-sea sediment of the Pacific Ocean.</title>
        <authorList>
            <person name="Lyu L."/>
        </authorList>
    </citation>
    <scope>NUCLEOTIDE SEQUENCE [LARGE SCALE GENOMIC DNA]</scope>
    <source>
        <strain evidence="6 7">216_PA32_1</strain>
    </source>
</reference>
<keyword evidence="7" id="KW-1185">Reference proteome</keyword>
<sequence>MNTLTKSLAGTAFAALMASAALPAHAQNTSELVIGWGEPIDTLNPGTSSKRIAGPIMVAIFDNLIYLNKNFELEPMLATEWSASDDGLVYTFKLRDDVTFHDGTPFNAAAVVANFAYITAETTESKSAISALGDCTSAKATGEFEVQITCTQPSVPFLSQLGSPFLGMQSPKAIETYGADLGQHPVGTGPFKIAEWAPNQKIVLERNDDYNHFPASLGIEGPSALSKITFTIVPNVQARISQFQSGESQLMNQTPGLYWKSLGASGQYKQTEVPISGLGIFAPINTQSGPTADIAVRKAMIHAIDREGVAQLSDAGVYPANYTLLSEGMVGYAPEVKEMYPYDPAKSAELLEAAGWTKGDDGIWAKDGEKLKVTLTAISTRAAYMAIAQAFQGYLTEAGFDVSLEPMTSPAWWSANKTGAFSMTQTQFTDVDPDALRIFTPGQLMNLPGIDYARVNELVSLGRAEQDRAKRSALYQELQMILAENAVVMPVRQNLDLVMTAKNVSDLTWIAGGYPYFAALRLDAE</sequence>
<feature type="chain" id="PRO_5032928899" description="Solute-binding protein family 5 domain-containing protein" evidence="4">
    <location>
        <begin position="27"/>
        <end position="525"/>
    </location>
</feature>
<evidence type="ECO:0000256" key="1">
    <source>
        <dbReference type="ARBA" id="ARBA00004418"/>
    </source>
</evidence>
<comment type="similarity">
    <text evidence="2">Belongs to the bacterial solute-binding protein 5 family.</text>
</comment>
<dbReference type="GO" id="GO:0043190">
    <property type="term" value="C:ATP-binding cassette (ABC) transporter complex"/>
    <property type="evidence" value="ECO:0007669"/>
    <property type="project" value="InterPro"/>
</dbReference>
<dbReference type="SUPFAM" id="SSF53850">
    <property type="entry name" value="Periplasmic binding protein-like II"/>
    <property type="match status" value="1"/>
</dbReference>
<comment type="subcellular location">
    <subcellularLocation>
        <location evidence="1">Periplasm</location>
    </subcellularLocation>
</comment>
<dbReference type="GO" id="GO:0015833">
    <property type="term" value="P:peptide transport"/>
    <property type="evidence" value="ECO:0007669"/>
    <property type="project" value="TreeGrafter"/>
</dbReference>
<comment type="caution">
    <text evidence="6">The sequence shown here is derived from an EMBL/GenBank/DDBJ whole genome shotgun (WGS) entry which is preliminary data.</text>
</comment>
<dbReference type="Gene3D" id="3.40.190.10">
    <property type="entry name" value="Periplasmic binding protein-like II"/>
    <property type="match status" value="1"/>
</dbReference>
<dbReference type="PANTHER" id="PTHR30290:SF38">
    <property type="entry name" value="D,D-DIPEPTIDE-BINDING PERIPLASMIC PROTEIN DDPA-RELATED"/>
    <property type="match status" value="1"/>
</dbReference>
<keyword evidence="3 4" id="KW-0732">Signal</keyword>
<protein>
    <recommendedName>
        <fullName evidence="5">Solute-binding protein family 5 domain-containing protein</fullName>
    </recommendedName>
</protein>
<dbReference type="AlphaFoldDB" id="A0A844WD78"/>
<dbReference type="EMBL" id="WNXQ01000003">
    <property type="protein sequence ID" value="MWB77630.1"/>
    <property type="molecule type" value="Genomic_DNA"/>
</dbReference>
<feature type="domain" description="Solute-binding protein family 5" evidence="5">
    <location>
        <begin position="72"/>
        <end position="437"/>
    </location>
</feature>
<evidence type="ECO:0000256" key="4">
    <source>
        <dbReference type="SAM" id="SignalP"/>
    </source>
</evidence>